<evidence type="ECO:0000256" key="4">
    <source>
        <dbReference type="ARBA" id="ARBA00023004"/>
    </source>
</evidence>
<comment type="similarity">
    <text evidence="1">Belongs to the complex I 24 kDa subunit family.</text>
</comment>
<evidence type="ECO:0000256" key="3">
    <source>
        <dbReference type="ARBA" id="ARBA00022723"/>
    </source>
</evidence>
<comment type="caution">
    <text evidence="8">The sequence shown here is derived from an EMBL/GenBank/DDBJ whole genome shotgun (WGS) entry which is preliminary data.</text>
</comment>
<dbReference type="InterPro" id="IPR041921">
    <property type="entry name" value="NuoE_N"/>
</dbReference>
<keyword evidence="5 7" id="KW-0411">Iron-sulfur</keyword>
<dbReference type="CDD" id="cd03064">
    <property type="entry name" value="TRX_Fd_NuoE"/>
    <property type="match status" value="1"/>
</dbReference>
<keyword evidence="3 7" id="KW-0479">Metal-binding</keyword>
<evidence type="ECO:0000313" key="8">
    <source>
        <dbReference type="EMBL" id="TDT67426.1"/>
    </source>
</evidence>
<dbReference type="Gene3D" id="3.40.30.10">
    <property type="entry name" value="Glutaredoxin"/>
    <property type="match status" value="1"/>
</dbReference>
<keyword evidence="9" id="KW-1185">Reference proteome</keyword>
<feature type="binding site" evidence="7">
    <location>
        <position position="85"/>
    </location>
    <ligand>
        <name>[2Fe-2S] cluster</name>
        <dbReference type="ChEBI" id="CHEBI:190135"/>
    </ligand>
</feature>
<dbReference type="RefSeq" id="WP_134113839.1">
    <property type="nucleotide sequence ID" value="NZ_SOBG01000010.1"/>
</dbReference>
<evidence type="ECO:0000313" key="9">
    <source>
        <dbReference type="Proteomes" id="UP000294678"/>
    </source>
</evidence>
<comment type="cofactor">
    <cofactor evidence="6">
        <name>[2Fe-2S] cluster</name>
        <dbReference type="ChEBI" id="CHEBI:190135"/>
    </cofactor>
</comment>
<dbReference type="Proteomes" id="UP000294678">
    <property type="component" value="Unassembled WGS sequence"/>
</dbReference>
<dbReference type="PANTHER" id="PTHR43342:SF2">
    <property type="entry name" value="POTENTIAL NAD-REDUCING HYDROGENASE SUBUNIT"/>
    <property type="match status" value="1"/>
</dbReference>
<feature type="binding site" evidence="7">
    <location>
        <position position="126"/>
    </location>
    <ligand>
        <name>[2Fe-2S] cluster</name>
        <dbReference type="ChEBI" id="CHEBI:190135"/>
    </ligand>
</feature>
<dbReference type="AlphaFoldDB" id="A0AA46I4R8"/>
<dbReference type="InterPro" id="IPR042128">
    <property type="entry name" value="NuoE_dom"/>
</dbReference>
<dbReference type="PANTHER" id="PTHR43342">
    <property type="entry name" value="NADH-QUINONE OXIDOREDUCTASE, E SUBUNIT"/>
    <property type="match status" value="1"/>
</dbReference>
<dbReference type="GO" id="GO:0051537">
    <property type="term" value="F:2 iron, 2 sulfur cluster binding"/>
    <property type="evidence" value="ECO:0007669"/>
    <property type="project" value="UniProtKB-KW"/>
</dbReference>
<evidence type="ECO:0000256" key="1">
    <source>
        <dbReference type="ARBA" id="ARBA00010643"/>
    </source>
</evidence>
<dbReference type="InterPro" id="IPR002023">
    <property type="entry name" value="NuoE-like"/>
</dbReference>
<evidence type="ECO:0000256" key="6">
    <source>
        <dbReference type="ARBA" id="ARBA00034078"/>
    </source>
</evidence>
<proteinExistence type="inferred from homology"/>
<dbReference type="Gene3D" id="1.10.10.1590">
    <property type="entry name" value="NADH-quinone oxidoreductase subunit E"/>
    <property type="match status" value="1"/>
</dbReference>
<feature type="binding site" evidence="7">
    <location>
        <position position="130"/>
    </location>
    <ligand>
        <name>[2Fe-2S] cluster</name>
        <dbReference type="ChEBI" id="CHEBI:190135"/>
    </ligand>
</feature>
<protein>
    <submittedName>
        <fullName evidence="8">NAD(P)-dependent iron-only hydrogenase diaphorase component iron-sulfur protein</fullName>
    </submittedName>
</protein>
<dbReference type="PIRSF" id="PIRSF000216">
    <property type="entry name" value="NADH_DH_24kDa"/>
    <property type="match status" value="1"/>
</dbReference>
<dbReference type="GO" id="GO:0016491">
    <property type="term" value="F:oxidoreductase activity"/>
    <property type="evidence" value="ECO:0007669"/>
    <property type="project" value="InterPro"/>
</dbReference>
<dbReference type="GO" id="GO:0046872">
    <property type="term" value="F:metal ion binding"/>
    <property type="evidence" value="ECO:0007669"/>
    <property type="project" value="UniProtKB-KW"/>
</dbReference>
<name>A0AA46I4R8_9FUSO</name>
<evidence type="ECO:0000256" key="7">
    <source>
        <dbReference type="PIRSR" id="PIRSR000216-1"/>
    </source>
</evidence>
<organism evidence="8 9">
    <name type="scientific">Hypnocyclicus thermotrophus</name>
    <dbReference type="NCBI Taxonomy" id="1627895"/>
    <lineage>
        <taxon>Bacteria</taxon>
        <taxon>Fusobacteriati</taxon>
        <taxon>Fusobacteriota</taxon>
        <taxon>Fusobacteriia</taxon>
        <taxon>Fusobacteriales</taxon>
        <taxon>Fusobacteriaceae</taxon>
        <taxon>Hypnocyclicus</taxon>
    </lineage>
</organism>
<evidence type="ECO:0000256" key="5">
    <source>
        <dbReference type="ARBA" id="ARBA00023014"/>
    </source>
</evidence>
<dbReference type="InterPro" id="IPR028431">
    <property type="entry name" value="NADP_DH_HndA-like"/>
</dbReference>
<evidence type="ECO:0000256" key="2">
    <source>
        <dbReference type="ARBA" id="ARBA00022714"/>
    </source>
</evidence>
<dbReference type="FunFam" id="3.40.30.10:FF:000015">
    <property type="entry name" value="NADH-quinone oxidoreductase subunit E"/>
    <property type="match status" value="1"/>
</dbReference>
<keyword evidence="2 7" id="KW-0001">2Fe-2S</keyword>
<dbReference type="EMBL" id="SOBG01000010">
    <property type="protein sequence ID" value="TDT67426.1"/>
    <property type="molecule type" value="Genomic_DNA"/>
</dbReference>
<comment type="cofactor">
    <cofactor evidence="7">
        <name>[2Fe-2S] cluster</name>
        <dbReference type="ChEBI" id="CHEBI:190135"/>
    </cofactor>
    <text evidence="7">Binds 1 [2Fe-2S] cluster.</text>
</comment>
<dbReference type="SUPFAM" id="SSF52833">
    <property type="entry name" value="Thioredoxin-like"/>
    <property type="match status" value="1"/>
</dbReference>
<keyword evidence="4 7" id="KW-0408">Iron</keyword>
<dbReference type="InterPro" id="IPR036249">
    <property type="entry name" value="Thioredoxin-like_sf"/>
</dbReference>
<accession>A0AA46I4R8</accession>
<gene>
    <name evidence="8" type="ORF">EV215_1983</name>
</gene>
<feature type="binding site" evidence="7">
    <location>
        <position position="90"/>
    </location>
    <ligand>
        <name>[2Fe-2S] cluster</name>
        <dbReference type="ChEBI" id="CHEBI:190135"/>
    </ligand>
</feature>
<dbReference type="Pfam" id="PF01257">
    <property type="entry name" value="2Fe-2S_thioredx"/>
    <property type="match status" value="1"/>
</dbReference>
<sequence>MKCTNQVKDSCFRELKDFIDSLETKKGELITVLHKAQEIFGYLPVEVQEFVSEELNIPLSEVYGVISFYSFFTTTPKGEHPISVCMGTACYVNGSEKILDELKRELGIKVGETTQDGKFSLDVLRCVGACGMAPVMLIGKKTYGRVTADEVKNILKEYK</sequence>
<reference evidence="8 9" key="1">
    <citation type="submission" date="2019-03" db="EMBL/GenBank/DDBJ databases">
        <title>Genomic Encyclopedia of Type Strains, Phase IV (KMG-IV): sequencing the most valuable type-strain genomes for metagenomic binning, comparative biology and taxonomic classification.</title>
        <authorList>
            <person name="Goeker M."/>
        </authorList>
    </citation>
    <scope>NUCLEOTIDE SEQUENCE [LARGE SCALE GENOMIC DNA]</scope>
    <source>
        <strain evidence="8 9">DSM 100055</strain>
    </source>
</reference>